<evidence type="ECO:0000256" key="1">
    <source>
        <dbReference type="ARBA" id="ARBA00004141"/>
    </source>
</evidence>
<keyword evidence="8 14" id="KW-1133">Transmembrane helix</keyword>
<dbReference type="GO" id="GO:0005886">
    <property type="term" value="C:plasma membrane"/>
    <property type="evidence" value="ECO:0007669"/>
    <property type="project" value="TreeGrafter"/>
</dbReference>
<feature type="transmembrane region" description="Helical" evidence="14">
    <location>
        <begin position="307"/>
        <end position="329"/>
    </location>
</feature>
<protein>
    <submittedName>
        <fullName evidence="15">Uncharacterized protein</fullName>
    </submittedName>
</protein>
<feature type="compositionally biased region" description="Basic residues" evidence="13">
    <location>
        <begin position="43"/>
        <end position="54"/>
    </location>
</feature>
<feature type="compositionally biased region" description="Basic and acidic residues" evidence="13">
    <location>
        <begin position="432"/>
        <end position="445"/>
    </location>
</feature>
<comment type="similarity">
    <text evidence="2 12">Belongs to the two pore domain potassium channel (TC 1.A.1.8) family.</text>
</comment>
<evidence type="ECO:0000256" key="14">
    <source>
        <dbReference type="SAM" id="Phobius"/>
    </source>
</evidence>
<gene>
    <name evidence="15" type="ORF">OFUS_LOCUS10404</name>
</gene>
<evidence type="ECO:0000313" key="16">
    <source>
        <dbReference type="Proteomes" id="UP000749559"/>
    </source>
</evidence>
<dbReference type="Pfam" id="PF07885">
    <property type="entry name" value="Ion_trans_2"/>
    <property type="match status" value="2"/>
</dbReference>
<feature type="transmembrane region" description="Helical" evidence="14">
    <location>
        <begin position="341"/>
        <end position="358"/>
    </location>
</feature>
<feature type="compositionally biased region" description="Polar residues" evidence="13">
    <location>
        <begin position="72"/>
        <end position="88"/>
    </location>
</feature>
<feature type="transmembrane region" description="Helical" evidence="14">
    <location>
        <begin position="116"/>
        <end position="144"/>
    </location>
</feature>
<evidence type="ECO:0000256" key="6">
    <source>
        <dbReference type="ARBA" id="ARBA00022826"/>
    </source>
</evidence>
<keyword evidence="5 12" id="KW-0812">Transmembrane</keyword>
<feature type="compositionally biased region" description="Basic and acidic residues" evidence="13">
    <location>
        <begin position="55"/>
        <end position="71"/>
    </location>
</feature>
<evidence type="ECO:0000256" key="5">
    <source>
        <dbReference type="ARBA" id="ARBA00022692"/>
    </source>
</evidence>
<dbReference type="GO" id="GO:0030322">
    <property type="term" value="P:stabilization of membrane potential"/>
    <property type="evidence" value="ECO:0007669"/>
    <property type="project" value="TreeGrafter"/>
</dbReference>
<dbReference type="PRINTS" id="PR01333">
    <property type="entry name" value="2POREKCHANEL"/>
</dbReference>
<name>A0A8J1T7N5_OWEFU</name>
<evidence type="ECO:0000256" key="13">
    <source>
        <dbReference type="SAM" id="MobiDB-lite"/>
    </source>
</evidence>
<sequence>MATPVNPLFLKRMSMRERKKTQRRLKLSKIEPHDVEEGQNSKPTHRRKHHKQQHVHNEHVDKHTKNIDSQKRNNPNAIGTSFLSNEQLVTEDDGTDGRSSRGKDSSSCCGRFVRGLYWAISSSLGLMILLLCYSFIGAAIFQAIESPHEQQEKHEIINTREDIIQQIWNVTQENNMTRDQWRLFTLERLEEYEEQVSDAILHGVTSNTSVRVWDFWGALFFCATIYTTVGYGHISPATNGGRIATMLYSVAGIPLCLMVLTNLGKNLTSVLKWSWRTSRRYYYTRKCRRPEEKDDGLVKYEEVNLPLWLAMVIAITFSIMYILIGAIVYVQWETTWGYLEAFYFIFISISTIGFGDVLPEHPKFFLLSFLYIFIGLALVAMMINIVMETFSTTIDIAKVKIEEASKKVIGIDLNSSSSEYSDSDSDCLDSPGKNKDTKENNKSMDDQINEIMKVHCDKDTDDNTNVESVGPTKDVILTRENSKVASSEELSKDDDVGKE</sequence>
<evidence type="ECO:0000256" key="8">
    <source>
        <dbReference type="ARBA" id="ARBA00022989"/>
    </source>
</evidence>
<dbReference type="Proteomes" id="UP000749559">
    <property type="component" value="Unassembled WGS sequence"/>
</dbReference>
<dbReference type="OrthoDB" id="297496at2759"/>
<dbReference type="InterPro" id="IPR003092">
    <property type="entry name" value="2pore_dom_K_chnl_TASK"/>
</dbReference>
<dbReference type="GO" id="GO:0015271">
    <property type="term" value="F:outward rectifier potassium channel activity"/>
    <property type="evidence" value="ECO:0007669"/>
    <property type="project" value="TreeGrafter"/>
</dbReference>
<feature type="compositionally biased region" description="Basic and acidic residues" evidence="13">
    <location>
        <begin position="95"/>
        <end position="104"/>
    </location>
</feature>
<evidence type="ECO:0000256" key="4">
    <source>
        <dbReference type="ARBA" id="ARBA00022538"/>
    </source>
</evidence>
<evidence type="ECO:0000256" key="12">
    <source>
        <dbReference type="RuleBase" id="RU003857"/>
    </source>
</evidence>
<dbReference type="InterPro" id="IPR013099">
    <property type="entry name" value="K_chnl_dom"/>
</dbReference>
<evidence type="ECO:0000256" key="9">
    <source>
        <dbReference type="ARBA" id="ARBA00023065"/>
    </source>
</evidence>
<evidence type="ECO:0000256" key="11">
    <source>
        <dbReference type="ARBA" id="ARBA00023303"/>
    </source>
</evidence>
<comment type="caution">
    <text evidence="15">The sequence shown here is derived from an EMBL/GenBank/DDBJ whole genome shotgun (WGS) entry which is preliminary data.</text>
</comment>
<evidence type="ECO:0000256" key="2">
    <source>
        <dbReference type="ARBA" id="ARBA00006666"/>
    </source>
</evidence>
<dbReference type="EMBL" id="CAIIXF020000005">
    <property type="protein sequence ID" value="CAH1784159.1"/>
    <property type="molecule type" value="Genomic_DNA"/>
</dbReference>
<evidence type="ECO:0000313" key="15">
    <source>
        <dbReference type="EMBL" id="CAH1784159.1"/>
    </source>
</evidence>
<evidence type="ECO:0000256" key="3">
    <source>
        <dbReference type="ARBA" id="ARBA00022448"/>
    </source>
</evidence>
<reference evidence="15" key="1">
    <citation type="submission" date="2022-03" db="EMBL/GenBank/DDBJ databases">
        <authorList>
            <person name="Martin C."/>
        </authorList>
    </citation>
    <scope>NUCLEOTIDE SEQUENCE</scope>
</reference>
<dbReference type="InterPro" id="IPR003280">
    <property type="entry name" value="2pore_dom_K_chnl"/>
</dbReference>
<keyword evidence="16" id="KW-1185">Reference proteome</keyword>
<feature type="compositionally biased region" description="Basic residues" evidence="13">
    <location>
        <begin position="17"/>
        <end position="27"/>
    </location>
</feature>
<proteinExistence type="inferred from homology"/>
<feature type="transmembrane region" description="Helical" evidence="14">
    <location>
        <begin position="215"/>
        <end position="234"/>
    </location>
</feature>
<accession>A0A8J1T7N5</accession>
<comment type="subcellular location">
    <subcellularLocation>
        <location evidence="1">Membrane</location>
        <topology evidence="1">Multi-pass membrane protein</topology>
    </subcellularLocation>
</comment>
<dbReference type="PRINTS" id="PR01095">
    <property type="entry name" value="TASKCHANNEL"/>
</dbReference>
<keyword evidence="4" id="KW-0633">Potassium transport</keyword>
<feature type="compositionally biased region" description="Basic and acidic residues" evidence="13">
    <location>
        <begin position="489"/>
        <end position="499"/>
    </location>
</feature>
<dbReference type="PANTHER" id="PTHR11003:SF335">
    <property type="entry name" value="POTASSIUM CHANNEL DOMAIN-CONTAINING PROTEIN"/>
    <property type="match status" value="1"/>
</dbReference>
<feature type="region of interest" description="Disordered" evidence="13">
    <location>
        <begin position="1"/>
        <end position="106"/>
    </location>
</feature>
<dbReference type="SUPFAM" id="SSF81324">
    <property type="entry name" value="Voltage-gated potassium channels"/>
    <property type="match status" value="2"/>
</dbReference>
<feature type="transmembrane region" description="Helical" evidence="14">
    <location>
        <begin position="364"/>
        <end position="386"/>
    </location>
</feature>
<dbReference type="PANTHER" id="PTHR11003">
    <property type="entry name" value="POTASSIUM CHANNEL, SUBFAMILY K"/>
    <property type="match status" value="1"/>
</dbReference>
<keyword evidence="3 12" id="KW-0813">Transport</keyword>
<feature type="region of interest" description="Disordered" evidence="13">
    <location>
        <begin position="416"/>
        <end position="499"/>
    </location>
</feature>
<keyword evidence="6" id="KW-0631">Potassium channel</keyword>
<keyword evidence="7" id="KW-0630">Potassium</keyword>
<evidence type="ECO:0000256" key="10">
    <source>
        <dbReference type="ARBA" id="ARBA00023136"/>
    </source>
</evidence>
<dbReference type="Gene3D" id="1.10.287.70">
    <property type="match status" value="1"/>
</dbReference>
<dbReference type="AlphaFoldDB" id="A0A8J1T7N5"/>
<feature type="transmembrane region" description="Helical" evidence="14">
    <location>
        <begin position="246"/>
        <end position="264"/>
    </location>
</feature>
<dbReference type="GO" id="GO:0022841">
    <property type="term" value="F:potassium ion leak channel activity"/>
    <property type="evidence" value="ECO:0007669"/>
    <property type="project" value="TreeGrafter"/>
</dbReference>
<evidence type="ECO:0000256" key="7">
    <source>
        <dbReference type="ARBA" id="ARBA00022958"/>
    </source>
</evidence>
<keyword evidence="11 12" id="KW-0407">Ion channel</keyword>
<keyword evidence="10 14" id="KW-0472">Membrane</keyword>
<keyword evidence="9 12" id="KW-0406">Ion transport</keyword>
<organism evidence="15 16">
    <name type="scientific">Owenia fusiformis</name>
    <name type="common">Polychaete worm</name>
    <dbReference type="NCBI Taxonomy" id="6347"/>
    <lineage>
        <taxon>Eukaryota</taxon>
        <taxon>Metazoa</taxon>
        <taxon>Spiralia</taxon>
        <taxon>Lophotrochozoa</taxon>
        <taxon>Annelida</taxon>
        <taxon>Polychaeta</taxon>
        <taxon>Sedentaria</taxon>
        <taxon>Canalipalpata</taxon>
        <taxon>Sabellida</taxon>
        <taxon>Oweniida</taxon>
        <taxon>Oweniidae</taxon>
        <taxon>Owenia</taxon>
    </lineage>
</organism>